<evidence type="ECO:0000256" key="1">
    <source>
        <dbReference type="SAM" id="Phobius"/>
    </source>
</evidence>
<dbReference type="AlphaFoldDB" id="A0A8J4H4Q5"/>
<organism evidence="2 3">
    <name type="scientific">Xylanibacillus composti</name>
    <dbReference type="NCBI Taxonomy" id="1572762"/>
    <lineage>
        <taxon>Bacteria</taxon>
        <taxon>Bacillati</taxon>
        <taxon>Bacillota</taxon>
        <taxon>Bacilli</taxon>
        <taxon>Bacillales</taxon>
        <taxon>Paenibacillaceae</taxon>
        <taxon>Xylanibacillus</taxon>
    </lineage>
</organism>
<accession>A0A8J4H4Q5</accession>
<evidence type="ECO:0000313" key="2">
    <source>
        <dbReference type="EMBL" id="GIQ70814.1"/>
    </source>
</evidence>
<dbReference type="InterPro" id="IPR023298">
    <property type="entry name" value="ATPase_P-typ_TM_dom_sf"/>
</dbReference>
<keyword evidence="1" id="KW-0812">Transmembrane</keyword>
<protein>
    <submittedName>
        <fullName evidence="2">Uncharacterized protein</fullName>
    </submittedName>
</protein>
<feature type="transmembrane region" description="Helical" evidence="1">
    <location>
        <begin position="445"/>
        <end position="468"/>
    </location>
</feature>
<keyword evidence="1" id="KW-1133">Transmembrane helix</keyword>
<feature type="transmembrane region" description="Helical" evidence="1">
    <location>
        <begin position="162"/>
        <end position="179"/>
    </location>
</feature>
<dbReference type="RefSeq" id="WP_213413627.1">
    <property type="nucleotide sequence ID" value="NZ_BOVK01000060.1"/>
</dbReference>
<keyword evidence="3" id="KW-1185">Reference proteome</keyword>
<feature type="transmembrane region" description="Helical" evidence="1">
    <location>
        <begin position="505"/>
        <end position="525"/>
    </location>
</feature>
<dbReference type="Proteomes" id="UP000677918">
    <property type="component" value="Unassembled WGS sequence"/>
</dbReference>
<feature type="transmembrane region" description="Helical" evidence="1">
    <location>
        <begin position="225"/>
        <end position="247"/>
    </location>
</feature>
<proteinExistence type="predicted"/>
<dbReference type="SUPFAM" id="SSF81665">
    <property type="entry name" value="Calcium ATPase, transmembrane domain M"/>
    <property type="match status" value="1"/>
</dbReference>
<reference evidence="2" key="1">
    <citation type="submission" date="2021-04" db="EMBL/GenBank/DDBJ databases">
        <title>Draft genome sequence of Xylanibacillus composti strain K13.</title>
        <authorList>
            <person name="Uke A."/>
            <person name="Chhe C."/>
            <person name="Baramee S."/>
            <person name="Kosugi A."/>
        </authorList>
    </citation>
    <scope>NUCLEOTIDE SEQUENCE</scope>
    <source>
        <strain evidence="2">K13</strain>
    </source>
</reference>
<keyword evidence="1" id="KW-0472">Membrane</keyword>
<feature type="transmembrane region" description="Helical" evidence="1">
    <location>
        <begin position="417"/>
        <end position="439"/>
    </location>
</feature>
<comment type="caution">
    <text evidence="2">The sequence shown here is derived from an EMBL/GenBank/DDBJ whole genome shotgun (WGS) entry which is preliminary data.</text>
</comment>
<feature type="transmembrane region" description="Helical" evidence="1">
    <location>
        <begin position="480"/>
        <end position="499"/>
    </location>
</feature>
<evidence type="ECO:0000313" key="3">
    <source>
        <dbReference type="Proteomes" id="UP000677918"/>
    </source>
</evidence>
<dbReference type="EMBL" id="BOVK01000060">
    <property type="protein sequence ID" value="GIQ70814.1"/>
    <property type="molecule type" value="Genomic_DNA"/>
</dbReference>
<feature type="transmembrane region" description="Helical" evidence="1">
    <location>
        <begin position="91"/>
        <end position="112"/>
    </location>
</feature>
<feature type="transmembrane region" description="Helical" evidence="1">
    <location>
        <begin position="133"/>
        <end position="156"/>
    </location>
</feature>
<sequence length="536" mass="60020">MLKVLSTLLAIRTSSAINLFFYYVQKLPLIGKAIKDSVYARTDLKRSVAVLVFAVLLLWSLVSKLLYLYFLVYLPVMAMKELSYAHEPLTLFVHIFAIISFLVAGVSSANVLEPKREKYAAVKLMRMSPMHYMRAYLSYRYVVFLVSYVPALLVFVLLLQGTALQAVLLAVSVTAWRVLCEYFHLKLFEKTGIVLVKQVAVVWLVIIAGYIVAYLPLFLAKAPTIGPALMHGTVTLVIAALGAWAGVQLARYRHFREAVDAATKRDDPYLNVSSMVADAQKTSVAAKESDYSEETLRREAFKGKEGYAYLNAIFFARHRSVVSRPVYKRLAIMAAAGIISTIAMLVMGRMQLEFLQLELKLFFPFLPVALSVLTVGGTTCRAMFYNCDISLARYSFYRSAAYEHFLIRLRKMIGQNLLIAAVLGGVLTLATFSADGSILQVDTVLLWLSIAALAVFFTIHHLFLYYMFQPNSTDLNVKNPLYFIVTMVVSGACGFALFFPVPPAAFTSVVLSITCVYFLLALVIVRKYAHHTFRVK</sequence>
<feature type="transmembrane region" description="Helical" evidence="1">
    <location>
        <begin position="200"/>
        <end position="219"/>
    </location>
</feature>
<feature type="transmembrane region" description="Helical" evidence="1">
    <location>
        <begin position="48"/>
        <end position="71"/>
    </location>
</feature>
<feature type="transmembrane region" description="Helical" evidence="1">
    <location>
        <begin position="330"/>
        <end position="350"/>
    </location>
</feature>
<name>A0A8J4H4Q5_9BACL</name>
<gene>
    <name evidence="2" type="ORF">XYCOK13_36380</name>
</gene>
<feature type="transmembrane region" description="Helical" evidence="1">
    <location>
        <begin position="362"/>
        <end position="384"/>
    </location>
</feature>